<keyword evidence="8" id="KW-0418">Kinase</keyword>
<evidence type="ECO:0000256" key="8">
    <source>
        <dbReference type="ARBA" id="ARBA00022777"/>
    </source>
</evidence>
<dbReference type="Gene3D" id="3.30.565.10">
    <property type="entry name" value="Histidine kinase-like ATPase, C-terminal domain"/>
    <property type="match status" value="1"/>
</dbReference>
<evidence type="ECO:0000256" key="6">
    <source>
        <dbReference type="ARBA" id="ARBA00022679"/>
    </source>
</evidence>
<keyword evidence="16" id="KW-1185">Reference proteome</keyword>
<feature type="domain" description="Histidine kinase" evidence="13">
    <location>
        <begin position="122"/>
        <end position="337"/>
    </location>
</feature>
<evidence type="ECO:0000256" key="5">
    <source>
        <dbReference type="ARBA" id="ARBA00022553"/>
    </source>
</evidence>
<dbReference type="RefSeq" id="WP_341417787.1">
    <property type="nucleotide sequence ID" value="NZ_JBBPCC010000016.1"/>
</dbReference>
<evidence type="ECO:0000256" key="2">
    <source>
        <dbReference type="ARBA" id="ARBA00004651"/>
    </source>
</evidence>
<keyword evidence="5" id="KW-0597">Phosphoprotein</keyword>
<dbReference type="PRINTS" id="PR00344">
    <property type="entry name" value="BCTRLSENSOR"/>
</dbReference>
<dbReference type="InterPro" id="IPR003660">
    <property type="entry name" value="HAMP_dom"/>
</dbReference>
<dbReference type="InterPro" id="IPR003594">
    <property type="entry name" value="HATPase_dom"/>
</dbReference>
<dbReference type="EMBL" id="JBBPCC010000016">
    <property type="protein sequence ID" value="MEK8130646.1"/>
    <property type="molecule type" value="Genomic_DNA"/>
</dbReference>
<dbReference type="InterPro" id="IPR005467">
    <property type="entry name" value="His_kinase_dom"/>
</dbReference>
<keyword evidence="10" id="KW-0902">Two-component regulatory system</keyword>
<name>A0ABU9DP52_9BACL</name>
<evidence type="ECO:0000313" key="15">
    <source>
        <dbReference type="EMBL" id="MEK8130646.1"/>
    </source>
</evidence>
<feature type="domain" description="HAMP" evidence="14">
    <location>
        <begin position="66"/>
        <end position="114"/>
    </location>
</feature>
<dbReference type="Pfam" id="PF00512">
    <property type="entry name" value="HisKA"/>
    <property type="match status" value="1"/>
</dbReference>
<comment type="caution">
    <text evidence="15">The sequence shown here is derived from an EMBL/GenBank/DDBJ whole genome shotgun (WGS) entry which is preliminary data.</text>
</comment>
<dbReference type="Proteomes" id="UP001469365">
    <property type="component" value="Unassembled WGS sequence"/>
</dbReference>
<dbReference type="InterPro" id="IPR003661">
    <property type="entry name" value="HisK_dim/P_dom"/>
</dbReference>
<keyword evidence="12" id="KW-1133">Transmembrane helix</keyword>
<evidence type="ECO:0000313" key="16">
    <source>
        <dbReference type="Proteomes" id="UP001469365"/>
    </source>
</evidence>
<sequence>MIVLVSLILLSYTAAYYVTAPSLRWLGFEFSGLRLELANTLVSFIFLMVLAGVVGRFFYSQQRKMLAVLIGAMRQMARGDFNIQLNFGHKNEADFGGIVDGIYHMAEELGQMERLRQEFISNVSHELQSPLTSIRGFARALQKEGLDEEERAHYLRIIEQESMRLSKLSDNLLKLTTLESEHQPFAPQPYRLDRQLRNVILVSEPQWSDKELELEAELPEMTVVADEELMSQVWINLLHNSIKFTPPGGTIRIEALSKDGQLAITFTDSGIGIQPEHIPHLFERFFKSDASRQRAAGGSGLGLSIVKKIVELHKGDIAVISELGQGAAFTVTIPQDRPEASRRGGGEE</sequence>
<dbReference type="PANTHER" id="PTHR43711:SF1">
    <property type="entry name" value="HISTIDINE KINASE 1"/>
    <property type="match status" value="1"/>
</dbReference>
<dbReference type="InterPro" id="IPR036097">
    <property type="entry name" value="HisK_dim/P_sf"/>
</dbReference>
<keyword evidence="6" id="KW-0808">Transferase</keyword>
<protein>
    <recommendedName>
        <fullName evidence="3">histidine kinase</fullName>
        <ecNumber evidence="3">2.7.13.3</ecNumber>
    </recommendedName>
</protein>
<dbReference type="InterPro" id="IPR004358">
    <property type="entry name" value="Sig_transdc_His_kin-like_C"/>
</dbReference>
<dbReference type="PANTHER" id="PTHR43711">
    <property type="entry name" value="TWO-COMPONENT HISTIDINE KINASE"/>
    <property type="match status" value="1"/>
</dbReference>
<reference evidence="15 16" key="1">
    <citation type="submission" date="2024-04" db="EMBL/GenBank/DDBJ databases">
        <title>draft genome sequnece of Paenibacillus filicis.</title>
        <authorList>
            <person name="Kim D.-U."/>
        </authorList>
    </citation>
    <scope>NUCLEOTIDE SEQUENCE [LARGE SCALE GENOMIC DNA]</scope>
    <source>
        <strain evidence="15 16">KACC14197</strain>
    </source>
</reference>
<evidence type="ECO:0000256" key="7">
    <source>
        <dbReference type="ARBA" id="ARBA00022741"/>
    </source>
</evidence>
<comment type="catalytic activity">
    <reaction evidence="1">
        <text>ATP + protein L-histidine = ADP + protein N-phospho-L-histidine.</text>
        <dbReference type="EC" id="2.7.13.3"/>
    </reaction>
</comment>
<keyword evidence="9 15" id="KW-0067">ATP-binding</keyword>
<dbReference type="Pfam" id="PF02518">
    <property type="entry name" value="HATPase_c"/>
    <property type="match status" value="1"/>
</dbReference>
<keyword evidence="4" id="KW-1003">Cell membrane</keyword>
<dbReference type="InterPro" id="IPR036890">
    <property type="entry name" value="HATPase_C_sf"/>
</dbReference>
<evidence type="ECO:0000256" key="4">
    <source>
        <dbReference type="ARBA" id="ARBA00022475"/>
    </source>
</evidence>
<dbReference type="Gene3D" id="1.10.287.130">
    <property type="match status" value="1"/>
</dbReference>
<dbReference type="SUPFAM" id="SSF55874">
    <property type="entry name" value="ATPase domain of HSP90 chaperone/DNA topoisomerase II/histidine kinase"/>
    <property type="match status" value="1"/>
</dbReference>
<organism evidence="15 16">
    <name type="scientific">Paenibacillus filicis</name>
    <dbReference type="NCBI Taxonomy" id="669464"/>
    <lineage>
        <taxon>Bacteria</taxon>
        <taxon>Bacillati</taxon>
        <taxon>Bacillota</taxon>
        <taxon>Bacilli</taxon>
        <taxon>Bacillales</taxon>
        <taxon>Paenibacillaceae</taxon>
        <taxon>Paenibacillus</taxon>
    </lineage>
</organism>
<comment type="subcellular location">
    <subcellularLocation>
        <location evidence="2">Cell membrane</location>
        <topology evidence="2">Multi-pass membrane protein</topology>
    </subcellularLocation>
</comment>
<feature type="transmembrane region" description="Helical" evidence="12">
    <location>
        <begin position="39"/>
        <end position="59"/>
    </location>
</feature>
<evidence type="ECO:0000259" key="13">
    <source>
        <dbReference type="PROSITE" id="PS50109"/>
    </source>
</evidence>
<dbReference type="CDD" id="cd16922">
    <property type="entry name" value="HATPase_EvgS-ArcB-TorS-like"/>
    <property type="match status" value="1"/>
</dbReference>
<keyword evidence="11 12" id="KW-0472">Membrane</keyword>
<dbReference type="SUPFAM" id="SSF47384">
    <property type="entry name" value="Homodimeric domain of signal transducing histidine kinase"/>
    <property type="match status" value="1"/>
</dbReference>
<dbReference type="EC" id="2.7.13.3" evidence="3"/>
<dbReference type="GO" id="GO:0005524">
    <property type="term" value="F:ATP binding"/>
    <property type="evidence" value="ECO:0007669"/>
    <property type="project" value="UniProtKB-KW"/>
</dbReference>
<dbReference type="PROSITE" id="PS50885">
    <property type="entry name" value="HAMP"/>
    <property type="match status" value="1"/>
</dbReference>
<dbReference type="InterPro" id="IPR050736">
    <property type="entry name" value="Sensor_HK_Regulatory"/>
</dbReference>
<keyword evidence="12" id="KW-0812">Transmembrane</keyword>
<dbReference type="PROSITE" id="PS50109">
    <property type="entry name" value="HIS_KIN"/>
    <property type="match status" value="1"/>
</dbReference>
<evidence type="ECO:0000256" key="10">
    <source>
        <dbReference type="ARBA" id="ARBA00023012"/>
    </source>
</evidence>
<keyword evidence="7" id="KW-0547">Nucleotide-binding</keyword>
<evidence type="ECO:0000256" key="3">
    <source>
        <dbReference type="ARBA" id="ARBA00012438"/>
    </source>
</evidence>
<evidence type="ECO:0000256" key="9">
    <source>
        <dbReference type="ARBA" id="ARBA00022840"/>
    </source>
</evidence>
<dbReference type="SMART" id="SM00388">
    <property type="entry name" value="HisKA"/>
    <property type="match status" value="1"/>
</dbReference>
<evidence type="ECO:0000256" key="12">
    <source>
        <dbReference type="SAM" id="Phobius"/>
    </source>
</evidence>
<proteinExistence type="predicted"/>
<dbReference type="CDD" id="cd00082">
    <property type="entry name" value="HisKA"/>
    <property type="match status" value="1"/>
</dbReference>
<evidence type="ECO:0000256" key="11">
    <source>
        <dbReference type="ARBA" id="ARBA00023136"/>
    </source>
</evidence>
<evidence type="ECO:0000259" key="14">
    <source>
        <dbReference type="PROSITE" id="PS50885"/>
    </source>
</evidence>
<gene>
    <name evidence="15" type="ORF">WMW72_22320</name>
</gene>
<dbReference type="Gene3D" id="6.10.340.10">
    <property type="match status" value="1"/>
</dbReference>
<evidence type="ECO:0000256" key="1">
    <source>
        <dbReference type="ARBA" id="ARBA00000085"/>
    </source>
</evidence>
<dbReference type="SMART" id="SM00387">
    <property type="entry name" value="HATPase_c"/>
    <property type="match status" value="1"/>
</dbReference>
<accession>A0ABU9DP52</accession>